<keyword evidence="4" id="KW-0175">Coiled coil</keyword>
<dbReference type="GO" id="GO:0004842">
    <property type="term" value="F:ubiquitin-protein transferase activity"/>
    <property type="evidence" value="ECO:0007669"/>
    <property type="project" value="TreeGrafter"/>
</dbReference>
<comment type="caution">
    <text evidence="5">The sequence shown here is derived from an EMBL/GenBank/DDBJ whole genome shotgun (WGS) entry which is preliminary data.</text>
</comment>
<feature type="coiled-coil region" evidence="4">
    <location>
        <begin position="215"/>
        <end position="256"/>
    </location>
</feature>
<accession>A0A371ESH1</accession>
<evidence type="ECO:0000256" key="2">
    <source>
        <dbReference type="ARBA" id="ARBA00022771"/>
    </source>
</evidence>
<dbReference type="GO" id="GO:0008270">
    <property type="term" value="F:zinc ion binding"/>
    <property type="evidence" value="ECO:0007669"/>
    <property type="project" value="UniProtKB-KW"/>
</dbReference>
<dbReference type="EMBL" id="QJKJ01012306">
    <property type="protein sequence ID" value="RDX69007.1"/>
    <property type="molecule type" value="Genomic_DNA"/>
</dbReference>
<evidence type="ECO:0000313" key="6">
    <source>
        <dbReference type="Proteomes" id="UP000257109"/>
    </source>
</evidence>
<dbReference type="PANTHER" id="PTHR42647:SF6">
    <property type="entry name" value="RING-TYPE DOMAIN-CONTAINING PROTEIN"/>
    <property type="match status" value="1"/>
</dbReference>
<evidence type="ECO:0000256" key="3">
    <source>
        <dbReference type="ARBA" id="ARBA00022833"/>
    </source>
</evidence>
<dbReference type="AlphaFoldDB" id="A0A371ESH1"/>
<keyword evidence="3" id="KW-0862">Zinc</keyword>
<gene>
    <name evidence="5" type="primary">BRG3</name>
    <name evidence="5" type="ORF">CR513_51937</name>
</gene>
<organism evidence="5 6">
    <name type="scientific">Mucuna pruriens</name>
    <name type="common">Velvet bean</name>
    <name type="synonym">Dolichos pruriens</name>
    <dbReference type="NCBI Taxonomy" id="157652"/>
    <lineage>
        <taxon>Eukaryota</taxon>
        <taxon>Viridiplantae</taxon>
        <taxon>Streptophyta</taxon>
        <taxon>Embryophyta</taxon>
        <taxon>Tracheophyta</taxon>
        <taxon>Spermatophyta</taxon>
        <taxon>Magnoliopsida</taxon>
        <taxon>eudicotyledons</taxon>
        <taxon>Gunneridae</taxon>
        <taxon>Pentapetalae</taxon>
        <taxon>rosids</taxon>
        <taxon>fabids</taxon>
        <taxon>Fabales</taxon>
        <taxon>Fabaceae</taxon>
        <taxon>Papilionoideae</taxon>
        <taxon>50 kb inversion clade</taxon>
        <taxon>NPAAA clade</taxon>
        <taxon>indigoferoid/millettioid clade</taxon>
        <taxon>Phaseoleae</taxon>
        <taxon>Mucuna</taxon>
    </lineage>
</organism>
<name>A0A371ESH1_MUCPR</name>
<keyword evidence="6" id="KW-1185">Reference proteome</keyword>
<evidence type="ECO:0000313" key="5">
    <source>
        <dbReference type="EMBL" id="RDX69007.1"/>
    </source>
</evidence>
<feature type="non-terminal residue" evidence="5">
    <location>
        <position position="1"/>
    </location>
</feature>
<dbReference type="OrthoDB" id="1711136at2759"/>
<dbReference type="Proteomes" id="UP000257109">
    <property type="component" value="Unassembled WGS sequence"/>
</dbReference>
<keyword evidence="1" id="KW-0479">Metal-binding</keyword>
<evidence type="ECO:0000256" key="4">
    <source>
        <dbReference type="SAM" id="Coils"/>
    </source>
</evidence>
<dbReference type="STRING" id="157652.A0A371ESH1"/>
<protein>
    <submittedName>
        <fullName evidence="5">BOI-related E3 ubiquitin-protein ligase 3</fullName>
    </submittedName>
</protein>
<reference evidence="5" key="1">
    <citation type="submission" date="2018-05" db="EMBL/GenBank/DDBJ databases">
        <title>Draft genome of Mucuna pruriens seed.</title>
        <authorList>
            <person name="Nnadi N.E."/>
            <person name="Vos R."/>
            <person name="Hasami M.H."/>
            <person name="Devisetty U.K."/>
            <person name="Aguiy J.C."/>
        </authorList>
    </citation>
    <scope>NUCLEOTIDE SEQUENCE [LARGE SCALE GENOMIC DNA]</scope>
    <source>
        <strain evidence="5">JCA_2017</strain>
    </source>
</reference>
<sequence length="319" mass="37108">MLIGQVYIYIYIHICCIPSLPSTATNKHICLHYTCHAQYPAAVKTLERNIFTLGTFNFQQIYIIVYACVRRGFKEKVQVLIILQGWKIGSKIMAIQAQWYPSNSGSQFCNNGYCSGLVDSHVSFQQKHHQQQQQQLSEQHLRQLCNGSIDPNLHVYNSKDLNCPMFAILEKQREEEIDQYIKFQNEELRCKLQEHGKQQMIALLRKLEYRSLDILRKKDEEIAQAIKKKLELEEYLRKLEAENKKWQKLAQEKETMALSLYKTLEEMTESGYFLNNGMVANDAVSFCDETGGREEIEEEATGEKRIECVGMDPFKLSLD</sequence>
<keyword evidence="2" id="KW-0863">Zinc-finger</keyword>
<proteinExistence type="predicted"/>
<dbReference type="PANTHER" id="PTHR42647">
    <property type="entry name" value="SBP (S-RIBONUCLEASE BINDING PROTEIN) FAMILY PROTEIN"/>
    <property type="match status" value="1"/>
</dbReference>
<evidence type="ECO:0000256" key="1">
    <source>
        <dbReference type="ARBA" id="ARBA00022723"/>
    </source>
</evidence>